<keyword evidence="1" id="KW-1133">Transmembrane helix</keyword>
<dbReference type="SUPFAM" id="SSF52058">
    <property type="entry name" value="L domain-like"/>
    <property type="match status" value="1"/>
</dbReference>
<gene>
    <name evidence="2" type="ORF">RBATCC27255_00919</name>
</gene>
<proteinExistence type="predicted"/>
<keyword evidence="3" id="KW-1185">Reference proteome</keyword>
<dbReference type="Pfam" id="PF13306">
    <property type="entry name" value="LRR_5"/>
    <property type="match status" value="1"/>
</dbReference>
<name>A0A2N0UVJ7_9FIRM</name>
<dbReference type="Proteomes" id="UP000233425">
    <property type="component" value="Unassembled WGS sequence"/>
</dbReference>
<dbReference type="Gene3D" id="3.80.10.10">
    <property type="entry name" value="Ribonuclease Inhibitor"/>
    <property type="match status" value="2"/>
</dbReference>
<accession>A0A2N0UVJ7</accession>
<reference evidence="2" key="1">
    <citation type="journal article" date="2018" name="Environ. Microbiol.">
        <title>Sporulation capability and amylosome conservation among diverse human colonic and rumen isolates of the keystone starch-degrader Ruminococcus bromii.</title>
        <authorList>
            <person name="Mukhopadhya I."/>
            <person name="Morais S."/>
            <person name="Laverde-Gomez J."/>
            <person name="Sheridan P.O."/>
            <person name="Walker A.W."/>
            <person name="Kelly W."/>
            <person name="Klieve A.V."/>
            <person name="Ouwerkerk D."/>
            <person name="Duncan S.H."/>
            <person name="Louis P."/>
            <person name="Koropatkin N."/>
            <person name="Cockburn D."/>
            <person name="Kibler R."/>
            <person name="Cooper P.J."/>
            <person name="Sandoval C."/>
            <person name="Crost E."/>
            <person name="Juge N."/>
            <person name="Bayer E.A."/>
            <person name="Flint H.J."/>
        </authorList>
    </citation>
    <scope>NUCLEOTIDE SEQUENCE [LARGE SCALE GENOMIC DNA]</scope>
    <source>
        <strain evidence="2">ATCC 27255</strain>
    </source>
</reference>
<evidence type="ECO:0000313" key="3">
    <source>
        <dbReference type="Proteomes" id="UP000233425"/>
    </source>
</evidence>
<dbReference type="InterPro" id="IPR053139">
    <property type="entry name" value="Surface_bspA-like"/>
</dbReference>
<dbReference type="PANTHER" id="PTHR45661">
    <property type="entry name" value="SURFACE ANTIGEN"/>
    <property type="match status" value="1"/>
</dbReference>
<dbReference type="RefSeq" id="WP_101028956.1">
    <property type="nucleotide sequence ID" value="NZ_CABMMZ010000043.1"/>
</dbReference>
<protein>
    <submittedName>
        <fullName evidence="2">Bacterial surface protein 26-residue repeat protein</fullName>
    </submittedName>
</protein>
<dbReference type="InterPro" id="IPR032675">
    <property type="entry name" value="LRR_dom_sf"/>
</dbReference>
<comment type="caution">
    <text evidence="2">The sequence shown here is derived from an EMBL/GenBank/DDBJ whole genome shotgun (WGS) entry which is preliminary data.</text>
</comment>
<sequence>MKTTRLIRVNIVFAISFCTVFILMFSSCKELYPITKTAEGYTFEIDENQNATLIKNDILAETIEIPSEISSYKVKKLSCVEEAALVGVSLTGVFEGNNVVKEIIIPEGVVETYGPAIANCYNLEKITIPGTMTTFDVVRCDNLKEVNIVDGDTITESFSFSDCSGLEEIYLPKQINKISTNAFARCYSLKNVKFSKNVYCIESVAFQGCTSLTNIDLPDKLSEIGSNAFQCCTSLQTIDVPSKVRIIESWTFDGCKSLEIVNLPEDLIKIGDGAFRDCVSLERINVYDECDYIADNAFEGCDKLTIYGIKGSYVEQYANEHNIPFEELDTTYEPTD</sequence>
<dbReference type="AlphaFoldDB" id="A0A2N0UVJ7"/>
<organism evidence="2 3">
    <name type="scientific">Ruminococcus bromii</name>
    <dbReference type="NCBI Taxonomy" id="40518"/>
    <lineage>
        <taxon>Bacteria</taxon>
        <taxon>Bacillati</taxon>
        <taxon>Bacillota</taxon>
        <taxon>Clostridia</taxon>
        <taxon>Eubacteriales</taxon>
        <taxon>Oscillospiraceae</taxon>
        <taxon>Ruminococcus</taxon>
    </lineage>
</organism>
<evidence type="ECO:0000313" key="2">
    <source>
        <dbReference type="EMBL" id="PKD30958.1"/>
    </source>
</evidence>
<dbReference type="InterPro" id="IPR026906">
    <property type="entry name" value="LRR_5"/>
</dbReference>
<dbReference type="PROSITE" id="PS51257">
    <property type="entry name" value="PROKAR_LIPOPROTEIN"/>
    <property type="match status" value="1"/>
</dbReference>
<keyword evidence="1" id="KW-0812">Transmembrane</keyword>
<keyword evidence="1" id="KW-0472">Membrane</keyword>
<feature type="transmembrane region" description="Helical" evidence="1">
    <location>
        <begin position="7"/>
        <end position="26"/>
    </location>
</feature>
<dbReference type="EMBL" id="NNSR01000043">
    <property type="protein sequence ID" value="PKD30958.1"/>
    <property type="molecule type" value="Genomic_DNA"/>
</dbReference>
<dbReference type="PANTHER" id="PTHR45661:SF3">
    <property type="entry name" value="IG-LIKE DOMAIN-CONTAINING PROTEIN"/>
    <property type="match status" value="1"/>
</dbReference>
<evidence type="ECO:0000256" key="1">
    <source>
        <dbReference type="SAM" id="Phobius"/>
    </source>
</evidence>